<dbReference type="InterPro" id="IPR004210">
    <property type="entry name" value="BESS_motif"/>
</dbReference>
<accession>A0A8R2NNR8</accession>
<feature type="domain" description="BESS" evidence="3">
    <location>
        <begin position="121"/>
        <end position="160"/>
    </location>
</feature>
<dbReference type="EnsemblMetazoa" id="XM_029488617.1">
    <property type="protein sequence ID" value="XP_029344477.1"/>
    <property type="gene ID" value="LOC115033888"/>
</dbReference>
<evidence type="ECO:0000259" key="3">
    <source>
        <dbReference type="PROSITE" id="PS51031"/>
    </source>
</evidence>
<protein>
    <recommendedName>
        <fullName evidence="3">BESS domain-containing protein</fullName>
    </recommendedName>
</protein>
<dbReference type="GO" id="GO:0005634">
    <property type="term" value="C:nucleus"/>
    <property type="evidence" value="ECO:0007669"/>
    <property type="project" value="UniProtKB-SubCell"/>
</dbReference>
<evidence type="ECO:0000313" key="5">
    <source>
        <dbReference type="Proteomes" id="UP000007819"/>
    </source>
</evidence>
<dbReference type="GO" id="GO:0003677">
    <property type="term" value="F:DNA binding"/>
    <property type="evidence" value="ECO:0007669"/>
    <property type="project" value="InterPro"/>
</dbReference>
<sequence>MVESQWKYFESLYFLKDNITPRKMVGNIVEQSKTHTDEQESFPNSPCNSSIDIVNDFDETSFSEKRTENSSSGILSFEAEPSSKKKKGRNDVMQDLLAIEKQKLLQFNTIQANSQKKNNDEDEDFHFLMSLLPHLREIPKQRKLAVRLKLQNVVMAEQTENTAGSSNTFIPSPFFVNSSIPPITSYYMNQPEYSSSNGQSNIKNTISCGQTNLNPTAVDNNTFLSSWQNVNNE</sequence>
<comment type="subcellular location">
    <subcellularLocation>
        <location evidence="1">Nucleus</location>
    </subcellularLocation>
</comment>
<keyword evidence="5" id="KW-1185">Reference proteome</keyword>
<dbReference type="KEGG" id="api:115033888"/>
<dbReference type="Proteomes" id="UP000007819">
    <property type="component" value="Chromosome A1"/>
</dbReference>
<keyword evidence="1" id="KW-0539">Nucleus</keyword>
<evidence type="ECO:0000256" key="1">
    <source>
        <dbReference type="PROSITE-ProRule" id="PRU00371"/>
    </source>
</evidence>
<reference evidence="4" key="2">
    <citation type="submission" date="2022-06" db="UniProtKB">
        <authorList>
            <consortium name="EnsemblMetazoa"/>
        </authorList>
    </citation>
    <scope>IDENTIFICATION</scope>
</reference>
<dbReference type="RefSeq" id="XP_029344477.1">
    <property type="nucleotide sequence ID" value="XM_029488617.1"/>
</dbReference>
<dbReference type="GeneID" id="115033888"/>
<evidence type="ECO:0000256" key="2">
    <source>
        <dbReference type="SAM" id="MobiDB-lite"/>
    </source>
</evidence>
<dbReference type="Pfam" id="PF02944">
    <property type="entry name" value="BESS"/>
    <property type="match status" value="1"/>
</dbReference>
<reference evidence="5" key="1">
    <citation type="submission" date="2010-06" db="EMBL/GenBank/DDBJ databases">
        <authorList>
            <person name="Jiang H."/>
            <person name="Abraham K."/>
            <person name="Ali S."/>
            <person name="Alsbrooks S.L."/>
            <person name="Anim B.N."/>
            <person name="Anosike U.S."/>
            <person name="Attaway T."/>
            <person name="Bandaranaike D.P."/>
            <person name="Battles P.K."/>
            <person name="Bell S.N."/>
            <person name="Bell A.V."/>
            <person name="Beltran B."/>
            <person name="Bickham C."/>
            <person name="Bustamante Y."/>
            <person name="Caleb T."/>
            <person name="Canada A."/>
            <person name="Cardenas V."/>
            <person name="Carter K."/>
            <person name="Chacko J."/>
            <person name="Chandrabose M.N."/>
            <person name="Chavez D."/>
            <person name="Chavez A."/>
            <person name="Chen L."/>
            <person name="Chu H.-S."/>
            <person name="Claassen K.J."/>
            <person name="Cockrell R."/>
            <person name="Collins M."/>
            <person name="Cooper J.A."/>
            <person name="Cree A."/>
            <person name="Curry S.M."/>
            <person name="Da Y."/>
            <person name="Dao M.D."/>
            <person name="Das B."/>
            <person name="Davila M.-L."/>
            <person name="Davy-Carroll L."/>
            <person name="Denson S."/>
            <person name="Dinh H."/>
            <person name="Ebong V.E."/>
            <person name="Edwards J.R."/>
            <person name="Egan A."/>
            <person name="El-Daye J."/>
            <person name="Escobedo L."/>
            <person name="Fernandez S."/>
            <person name="Fernando P.R."/>
            <person name="Flagg N."/>
            <person name="Forbes L.D."/>
            <person name="Fowler R.G."/>
            <person name="Fu Q."/>
            <person name="Gabisi R.A."/>
            <person name="Ganer J."/>
            <person name="Garbino Pronczuk A."/>
            <person name="Garcia R.M."/>
            <person name="Garner T."/>
            <person name="Garrett T.E."/>
            <person name="Gonzalez D.A."/>
            <person name="Hamid H."/>
            <person name="Hawkins E.S."/>
            <person name="Hirani K."/>
            <person name="Hogues M.E."/>
            <person name="Hollins B."/>
            <person name="Hsiao C.-H."/>
            <person name="Jabil R."/>
            <person name="James M.L."/>
            <person name="Jhangiani S.N."/>
            <person name="Johnson B."/>
            <person name="Johnson Q."/>
            <person name="Joshi V."/>
            <person name="Kalu J.B."/>
            <person name="Kam C."/>
            <person name="Kashfia A."/>
            <person name="Keebler J."/>
            <person name="Kisamo H."/>
            <person name="Kovar C.L."/>
            <person name="Lago L.A."/>
            <person name="Lai C.-Y."/>
            <person name="Laidlaw J."/>
            <person name="Lara F."/>
            <person name="Le T.-K."/>
            <person name="Lee S.L."/>
            <person name="Legall F.H."/>
            <person name="Lemon S.J."/>
            <person name="Lewis L.R."/>
            <person name="Li B."/>
            <person name="Liu Y."/>
            <person name="Liu Y.-S."/>
            <person name="Lopez J."/>
            <person name="Lozado R.J."/>
            <person name="Lu J."/>
            <person name="Madu R.C."/>
            <person name="Maheshwari M."/>
            <person name="Maheshwari R."/>
            <person name="Malloy K."/>
            <person name="Martinez E."/>
            <person name="Mathew T."/>
            <person name="Mercado I.C."/>
            <person name="Mercado C."/>
            <person name="Meyer B."/>
            <person name="Montgomery K."/>
            <person name="Morgan M.B."/>
            <person name="Munidasa M."/>
            <person name="Nazareth L.V."/>
            <person name="Nelson J."/>
            <person name="Ng B.M."/>
            <person name="Nguyen N.B."/>
            <person name="Nguyen P.Q."/>
            <person name="Nguyen T."/>
            <person name="Obregon M."/>
            <person name="Okwuonu G.O."/>
            <person name="Onwere C.G."/>
            <person name="Orozco G."/>
            <person name="Parra A."/>
            <person name="Patel S."/>
            <person name="Patil S."/>
            <person name="Perez A."/>
            <person name="Perez Y."/>
            <person name="Pham C."/>
            <person name="Primus E.L."/>
            <person name="Pu L.-L."/>
            <person name="Puazo M."/>
            <person name="Qin X."/>
            <person name="Quiroz J.B."/>
            <person name="Reese J."/>
            <person name="Richards S."/>
            <person name="Rives C.M."/>
            <person name="Robberts R."/>
            <person name="Ruiz S.J."/>
            <person name="Ruiz M.J."/>
            <person name="Santibanez J."/>
            <person name="Schneider B.W."/>
            <person name="Sisson I."/>
            <person name="Smith M."/>
            <person name="Sodergren E."/>
            <person name="Song X.-Z."/>
            <person name="Song B.B."/>
            <person name="Summersgill H."/>
            <person name="Thelus R."/>
            <person name="Thornton R.D."/>
            <person name="Trejos Z.Y."/>
            <person name="Usmani K."/>
            <person name="Vattathil S."/>
            <person name="Villasana D."/>
            <person name="Walker D.L."/>
            <person name="Wang S."/>
            <person name="Wang K."/>
            <person name="White C.S."/>
            <person name="Williams A.C."/>
            <person name="Williamson J."/>
            <person name="Wilson K."/>
            <person name="Woghiren I.O."/>
            <person name="Woodworth J.R."/>
            <person name="Worley K.C."/>
            <person name="Wright R.A."/>
            <person name="Wu W."/>
            <person name="Young L."/>
            <person name="Zhang L."/>
            <person name="Zhang J."/>
            <person name="Zhu Y."/>
            <person name="Muzny D.M."/>
            <person name="Weinstock G."/>
            <person name="Gibbs R.A."/>
        </authorList>
    </citation>
    <scope>NUCLEOTIDE SEQUENCE [LARGE SCALE GENOMIC DNA]</scope>
    <source>
        <strain evidence="5">LSR1</strain>
    </source>
</reference>
<dbReference type="OrthoDB" id="6600155at2759"/>
<feature type="region of interest" description="Disordered" evidence="2">
    <location>
        <begin position="64"/>
        <end position="89"/>
    </location>
</feature>
<dbReference type="AlphaFoldDB" id="A0A8R2NNR8"/>
<dbReference type="PROSITE" id="PS51031">
    <property type="entry name" value="BESS"/>
    <property type="match status" value="1"/>
</dbReference>
<organism evidence="4 5">
    <name type="scientific">Acyrthosiphon pisum</name>
    <name type="common">Pea aphid</name>
    <dbReference type="NCBI Taxonomy" id="7029"/>
    <lineage>
        <taxon>Eukaryota</taxon>
        <taxon>Metazoa</taxon>
        <taxon>Ecdysozoa</taxon>
        <taxon>Arthropoda</taxon>
        <taxon>Hexapoda</taxon>
        <taxon>Insecta</taxon>
        <taxon>Pterygota</taxon>
        <taxon>Neoptera</taxon>
        <taxon>Paraneoptera</taxon>
        <taxon>Hemiptera</taxon>
        <taxon>Sternorrhyncha</taxon>
        <taxon>Aphidomorpha</taxon>
        <taxon>Aphidoidea</taxon>
        <taxon>Aphididae</taxon>
        <taxon>Macrosiphini</taxon>
        <taxon>Acyrthosiphon</taxon>
    </lineage>
</organism>
<evidence type="ECO:0000313" key="4">
    <source>
        <dbReference type="EnsemblMetazoa" id="XP_029344477.1"/>
    </source>
</evidence>
<name>A0A8R2NNR8_ACYPI</name>
<proteinExistence type="predicted"/>